<organism evidence="1 2">
    <name type="scientific">Lasius platythorax</name>
    <dbReference type="NCBI Taxonomy" id="488582"/>
    <lineage>
        <taxon>Eukaryota</taxon>
        <taxon>Metazoa</taxon>
        <taxon>Ecdysozoa</taxon>
        <taxon>Arthropoda</taxon>
        <taxon>Hexapoda</taxon>
        <taxon>Insecta</taxon>
        <taxon>Pterygota</taxon>
        <taxon>Neoptera</taxon>
        <taxon>Endopterygota</taxon>
        <taxon>Hymenoptera</taxon>
        <taxon>Apocrita</taxon>
        <taxon>Aculeata</taxon>
        <taxon>Formicoidea</taxon>
        <taxon>Formicidae</taxon>
        <taxon>Formicinae</taxon>
        <taxon>Lasius</taxon>
        <taxon>Lasius</taxon>
    </lineage>
</organism>
<name>A0AAV2N4H8_9HYME</name>
<dbReference type="Proteomes" id="UP001497644">
    <property type="component" value="Chromosome 10"/>
</dbReference>
<dbReference type="EMBL" id="OZ034833">
    <property type="protein sequence ID" value="CAL1674768.1"/>
    <property type="molecule type" value="Genomic_DNA"/>
</dbReference>
<evidence type="ECO:0000313" key="2">
    <source>
        <dbReference type="Proteomes" id="UP001497644"/>
    </source>
</evidence>
<gene>
    <name evidence="1" type="ORF">LPLAT_LOCUS1323</name>
</gene>
<sequence>MRFPQDTRWTCNEARRVRVPSKAHVGLCRRQERLSDIKLPYVEPSSSTTQDPDLYANNFIPAPTQLAMV</sequence>
<reference evidence="1" key="1">
    <citation type="submission" date="2024-04" db="EMBL/GenBank/DDBJ databases">
        <authorList>
            <consortium name="Molecular Ecology Group"/>
        </authorList>
    </citation>
    <scope>NUCLEOTIDE SEQUENCE</scope>
</reference>
<proteinExistence type="predicted"/>
<keyword evidence="2" id="KW-1185">Reference proteome</keyword>
<evidence type="ECO:0000313" key="1">
    <source>
        <dbReference type="EMBL" id="CAL1674768.1"/>
    </source>
</evidence>
<dbReference type="AlphaFoldDB" id="A0AAV2N4H8"/>
<protein>
    <submittedName>
        <fullName evidence="1">Uncharacterized protein</fullName>
    </submittedName>
</protein>
<accession>A0AAV2N4H8</accession>